<gene>
    <name evidence="1" type="ORF">M9H77_10394</name>
</gene>
<sequence length="550" mass="60814">MQSASCDPMLMQEQQQQREIQESPADGRVESAVAKAFVWTRNNGEGFVKRELDPFSTFKPLHESDSAWCVNNYDVNVPSSLHSDHFQSPQTNCELITRGHGLTLTESSPLHPMDSSSDSIYAAESVQSPFPPKPSLSSLLNAIYNYPFDTSLDVVSDSTGFLAQLHEGQTLVSPVFPGVNGLNSQARPGDSDLGYVSQNSGPLFLPWADDGDFNPFCLDGYGNPLFLNRAKAPRPLEVVSPLAASNSTNTLFQRRLASHSNSGENNGKFRNPIEESFHVPVGLNLDKGKGLAEEERQLLKDKQKDAVHEMEELKSSGFDSNSEEKIENYFVGENASHGLDISNANSSVINWDEKGKKGRLPAKNLMAERRRRKKLNDRLYMLRSVVPKISKMDRASILADAIEYLRELLNRIKLLNDELQSMPVTPPMPAHTSPLTQTSTGPARPYPLKEEACKISPPNAINQPPMVHVEVREENAFNIHMFCSRRPGLLLSTTRALDSLGLDIQQAVISCVNGFALDIFRAENSSGGMELHQDQIKTTLLDTAAFHGLL</sequence>
<evidence type="ECO:0000313" key="2">
    <source>
        <dbReference type="Proteomes" id="UP001060085"/>
    </source>
</evidence>
<proteinExistence type="predicted"/>
<protein>
    <submittedName>
        <fullName evidence="1">Uncharacterized protein</fullName>
    </submittedName>
</protein>
<accession>A0ACC0C3B7</accession>
<name>A0ACC0C3B7_CATRO</name>
<comment type="caution">
    <text evidence="1">The sequence shown here is derived from an EMBL/GenBank/DDBJ whole genome shotgun (WGS) entry which is preliminary data.</text>
</comment>
<dbReference type="Proteomes" id="UP001060085">
    <property type="component" value="Linkage Group LG02"/>
</dbReference>
<evidence type="ECO:0000313" key="1">
    <source>
        <dbReference type="EMBL" id="KAI5679444.1"/>
    </source>
</evidence>
<dbReference type="EMBL" id="CM044702">
    <property type="protein sequence ID" value="KAI5679444.1"/>
    <property type="molecule type" value="Genomic_DNA"/>
</dbReference>
<organism evidence="1 2">
    <name type="scientific">Catharanthus roseus</name>
    <name type="common">Madagascar periwinkle</name>
    <name type="synonym">Vinca rosea</name>
    <dbReference type="NCBI Taxonomy" id="4058"/>
    <lineage>
        <taxon>Eukaryota</taxon>
        <taxon>Viridiplantae</taxon>
        <taxon>Streptophyta</taxon>
        <taxon>Embryophyta</taxon>
        <taxon>Tracheophyta</taxon>
        <taxon>Spermatophyta</taxon>
        <taxon>Magnoliopsida</taxon>
        <taxon>eudicotyledons</taxon>
        <taxon>Gunneridae</taxon>
        <taxon>Pentapetalae</taxon>
        <taxon>asterids</taxon>
        <taxon>lamiids</taxon>
        <taxon>Gentianales</taxon>
        <taxon>Apocynaceae</taxon>
        <taxon>Rauvolfioideae</taxon>
        <taxon>Vinceae</taxon>
        <taxon>Catharanthinae</taxon>
        <taxon>Catharanthus</taxon>
    </lineage>
</organism>
<keyword evidence="2" id="KW-1185">Reference proteome</keyword>
<reference evidence="2" key="1">
    <citation type="journal article" date="2023" name="Nat. Plants">
        <title>Single-cell RNA sequencing provides a high-resolution roadmap for understanding the multicellular compartmentation of specialized metabolism.</title>
        <authorList>
            <person name="Sun S."/>
            <person name="Shen X."/>
            <person name="Li Y."/>
            <person name="Li Y."/>
            <person name="Wang S."/>
            <person name="Li R."/>
            <person name="Zhang H."/>
            <person name="Shen G."/>
            <person name="Guo B."/>
            <person name="Wei J."/>
            <person name="Xu J."/>
            <person name="St-Pierre B."/>
            <person name="Chen S."/>
            <person name="Sun C."/>
        </authorList>
    </citation>
    <scope>NUCLEOTIDE SEQUENCE [LARGE SCALE GENOMIC DNA]</scope>
</reference>